<dbReference type="Proteomes" id="UP000675881">
    <property type="component" value="Chromosome 13"/>
</dbReference>
<keyword evidence="1" id="KW-0812">Transmembrane</keyword>
<dbReference type="EMBL" id="HG994592">
    <property type="protein sequence ID" value="CAF2828212.1"/>
    <property type="molecule type" value="Genomic_DNA"/>
</dbReference>
<evidence type="ECO:0000256" key="2">
    <source>
        <dbReference type="SAM" id="SignalP"/>
    </source>
</evidence>
<proteinExistence type="predicted"/>
<accession>A0A0K2T8Y3</accession>
<dbReference type="EMBL" id="HACA01005097">
    <property type="protein sequence ID" value="CDW22458.1"/>
    <property type="molecule type" value="Transcribed_RNA"/>
</dbReference>
<keyword evidence="1" id="KW-1133">Transmembrane helix</keyword>
<reference evidence="3" key="2">
    <citation type="submission" date="2021-02" db="EMBL/GenBank/DDBJ databases">
        <authorList>
            <person name="Bekaert M."/>
        </authorList>
    </citation>
    <scope>NUCLEOTIDE SEQUENCE</scope>
    <source>
        <strain evidence="3">IoA-00</strain>
    </source>
</reference>
<feature type="signal peptide" evidence="2">
    <location>
        <begin position="1"/>
        <end position="21"/>
    </location>
</feature>
<evidence type="ECO:0000313" key="3">
    <source>
        <dbReference type="EMBL" id="CAF2828212.1"/>
    </source>
</evidence>
<evidence type="ECO:0000256" key="1">
    <source>
        <dbReference type="SAM" id="Phobius"/>
    </source>
</evidence>
<reference evidence="4" key="1">
    <citation type="submission" date="2014-05" db="EMBL/GenBank/DDBJ databases">
        <authorList>
            <person name="Chronopoulou M."/>
        </authorList>
    </citation>
    <scope>NUCLEOTIDE SEQUENCE</scope>
    <source>
        <tissue evidence="4">Whole organism</tissue>
    </source>
</reference>
<feature type="chain" id="PRO_5035992951" evidence="2">
    <location>
        <begin position="22"/>
        <end position="180"/>
    </location>
</feature>
<feature type="transmembrane region" description="Helical" evidence="1">
    <location>
        <begin position="31"/>
        <end position="54"/>
    </location>
</feature>
<sequence>MKQFTVSALFLTATVISSVYGFDPVTLTVGTTAYVLTAAQTTLGVAALAGLAIAKEKLIISALSNRGKRDVSAVQEAKNVDLNAFFWAVGQADVSDCGKLLVCEVMATPTSELKREEELIANLFDNEGKFTADSATNEYQFAAYVGTLQQPQLCKERYATCTVPSKELLKVVEAHTGAQV</sequence>
<dbReference type="AlphaFoldDB" id="A0A0K2T8Y3"/>
<protein>
    <submittedName>
        <fullName evidence="3">(salmon louse) hypothetical protein</fullName>
    </submittedName>
</protein>
<gene>
    <name evidence="3" type="ORF">LSAA_3849</name>
</gene>
<name>A0A0K2T8Y3_LEPSM</name>
<keyword evidence="5" id="KW-1185">Reference proteome</keyword>
<keyword evidence="1" id="KW-0472">Membrane</keyword>
<evidence type="ECO:0000313" key="4">
    <source>
        <dbReference type="EMBL" id="CDW22458.1"/>
    </source>
</evidence>
<evidence type="ECO:0000313" key="5">
    <source>
        <dbReference type="Proteomes" id="UP000675881"/>
    </source>
</evidence>
<dbReference type="OrthoDB" id="6365491at2759"/>
<organism evidence="4">
    <name type="scientific">Lepeophtheirus salmonis</name>
    <name type="common">Salmon louse</name>
    <name type="synonym">Caligus salmonis</name>
    <dbReference type="NCBI Taxonomy" id="72036"/>
    <lineage>
        <taxon>Eukaryota</taxon>
        <taxon>Metazoa</taxon>
        <taxon>Ecdysozoa</taxon>
        <taxon>Arthropoda</taxon>
        <taxon>Crustacea</taxon>
        <taxon>Multicrustacea</taxon>
        <taxon>Hexanauplia</taxon>
        <taxon>Copepoda</taxon>
        <taxon>Siphonostomatoida</taxon>
        <taxon>Caligidae</taxon>
        <taxon>Lepeophtheirus</taxon>
    </lineage>
</organism>
<keyword evidence="2" id="KW-0732">Signal</keyword>